<dbReference type="InterPro" id="IPR052024">
    <property type="entry name" value="Methanogen_methyltrans"/>
</dbReference>
<feature type="domain" description="Uroporphyrinogen decarboxylase (URO-D)" evidence="1">
    <location>
        <begin position="1"/>
        <end position="347"/>
    </location>
</feature>
<gene>
    <name evidence="2" type="ORF">SDC9_142985</name>
</gene>
<dbReference type="CDD" id="cd03465">
    <property type="entry name" value="URO-D_like"/>
    <property type="match status" value="1"/>
</dbReference>
<dbReference type="SUPFAM" id="SSF51726">
    <property type="entry name" value="UROD/MetE-like"/>
    <property type="match status" value="1"/>
</dbReference>
<dbReference type="GO" id="GO:0004853">
    <property type="term" value="F:uroporphyrinogen decarboxylase activity"/>
    <property type="evidence" value="ECO:0007669"/>
    <property type="project" value="InterPro"/>
</dbReference>
<dbReference type="InterPro" id="IPR038071">
    <property type="entry name" value="UROD/MetE-like_sf"/>
</dbReference>
<organism evidence="2">
    <name type="scientific">bioreactor metagenome</name>
    <dbReference type="NCBI Taxonomy" id="1076179"/>
    <lineage>
        <taxon>unclassified sequences</taxon>
        <taxon>metagenomes</taxon>
        <taxon>ecological metagenomes</taxon>
    </lineage>
</organism>
<evidence type="ECO:0000259" key="1">
    <source>
        <dbReference type="Pfam" id="PF01208"/>
    </source>
</evidence>
<accession>A0A645E237</accession>
<dbReference type="EMBL" id="VSSQ01042274">
    <property type="protein sequence ID" value="MPM95830.1"/>
    <property type="molecule type" value="Genomic_DNA"/>
</dbReference>
<name>A0A645E237_9ZZZZ</name>
<dbReference type="Pfam" id="PF01208">
    <property type="entry name" value="URO-D"/>
    <property type="match status" value="1"/>
</dbReference>
<comment type="caution">
    <text evidence="2">The sequence shown here is derived from an EMBL/GenBank/DDBJ whole genome shotgun (WGS) entry which is preliminary data.</text>
</comment>
<dbReference type="Gene3D" id="3.20.20.210">
    <property type="match status" value="1"/>
</dbReference>
<protein>
    <recommendedName>
        <fullName evidence="1">Uroporphyrinogen decarboxylase (URO-D) domain-containing protein</fullName>
    </recommendedName>
</protein>
<dbReference type="PANTHER" id="PTHR47099:SF1">
    <property type="entry name" value="METHYLCOBAMIDE:COM METHYLTRANSFERASE MTBA"/>
    <property type="match status" value="1"/>
</dbReference>
<dbReference type="InterPro" id="IPR000257">
    <property type="entry name" value="Uroporphyrinogen_deCOase"/>
</dbReference>
<dbReference type="AlphaFoldDB" id="A0A645E237"/>
<proteinExistence type="predicted"/>
<sequence length="352" mass="38634">MAAITNEKADRLPVYPIACGVNRKLLNGGKGVSYRDWCHDPKLFAQAFIEGQKYFDFDMAIGLMDLSVMAGDLGAHVRMDEQNTPFVDKHIVNSLEDYEKFEVPDIKKGRSGVLIEGTRLFSKALAGQVITAGFLEGPLLALSQTAGAERMFMDMFTDPSAIHKALKVITDYDAEMVKAFGTTGCNGLCWDYLWANYSCLGDAEYGEFEAPYAQKLNKLTGENGMALAIHNCADLPHLDTQITKFKPAIYSMAYYPLIPGSPSASEVIEKGYADNCLVGGQIEPQLFIRGTVEKISKVTSDLCHEVKTALCKRGLNGRYCIASGCEVPPDINTKLENIKAVVDVTKKEGRLN</sequence>
<reference evidence="2" key="1">
    <citation type="submission" date="2019-08" db="EMBL/GenBank/DDBJ databases">
        <authorList>
            <person name="Kucharzyk K."/>
            <person name="Murdoch R.W."/>
            <person name="Higgins S."/>
            <person name="Loffler F."/>
        </authorList>
    </citation>
    <scope>NUCLEOTIDE SEQUENCE</scope>
</reference>
<dbReference type="PANTHER" id="PTHR47099">
    <property type="entry name" value="METHYLCOBAMIDE:COM METHYLTRANSFERASE MTBA"/>
    <property type="match status" value="1"/>
</dbReference>
<dbReference type="GO" id="GO:0006779">
    <property type="term" value="P:porphyrin-containing compound biosynthetic process"/>
    <property type="evidence" value="ECO:0007669"/>
    <property type="project" value="InterPro"/>
</dbReference>
<evidence type="ECO:0000313" key="2">
    <source>
        <dbReference type="EMBL" id="MPM95830.1"/>
    </source>
</evidence>